<keyword evidence="3" id="KW-1185">Reference proteome</keyword>
<dbReference type="EMBL" id="CP002687">
    <property type="protein sequence ID" value="ANM67846.1"/>
    <property type="molecule type" value="Genomic_DNA"/>
</dbReference>
<protein>
    <submittedName>
        <fullName evidence="2">Uncharacterized protein</fullName>
    </submittedName>
</protein>
<organism evidence="2 3">
    <name type="scientific">Arabidopsis thaliana</name>
    <name type="common">Mouse-ear cress</name>
    <dbReference type="NCBI Taxonomy" id="3702"/>
    <lineage>
        <taxon>Eukaryota</taxon>
        <taxon>Viridiplantae</taxon>
        <taxon>Streptophyta</taxon>
        <taxon>Embryophyta</taxon>
        <taxon>Tracheophyta</taxon>
        <taxon>Spermatophyta</taxon>
        <taxon>Magnoliopsida</taxon>
        <taxon>eudicotyledons</taxon>
        <taxon>Gunneridae</taxon>
        <taxon>Pentapetalae</taxon>
        <taxon>rosids</taxon>
        <taxon>malvids</taxon>
        <taxon>Brassicales</taxon>
        <taxon>Brassicaceae</taxon>
        <taxon>Camelineae</taxon>
        <taxon>Arabidopsis</taxon>
    </lineage>
</organism>
<dbReference type="Araport" id="AT4G00925"/>
<gene>
    <name evidence="1 2" type="ordered locus">At4g00925</name>
</gene>
<dbReference type="InParanoid" id="A0A1P8B8C5"/>
<dbReference type="Proteomes" id="UP000006548">
    <property type="component" value="Chromosome 4"/>
</dbReference>
<dbReference type="AlphaFoldDB" id="A0A1P8B8C5"/>
<sequence>MVPKFVRKWRSEEDSDGNLQAKRIMHRNKSLVPYIVKRIKY</sequence>
<reference evidence="3" key="2">
    <citation type="journal article" date="2017" name="Plant J.">
        <title>Araport11: a complete reannotation of the Arabidopsis thaliana reference genome.</title>
        <authorList>
            <person name="Cheng C.Y."/>
            <person name="Krishnakumar V."/>
            <person name="Chan A.P."/>
            <person name="Thibaud-Nissen F."/>
            <person name="Schobel S."/>
            <person name="Town C.D."/>
        </authorList>
    </citation>
    <scope>GENOME REANNOTATION</scope>
    <source>
        <strain evidence="3">cv. Columbia</strain>
    </source>
</reference>
<name>A0A1P8B8C5_ARATH</name>
<dbReference type="ExpressionAtlas" id="A0A1P8B8C5">
    <property type="expression patterns" value="baseline"/>
</dbReference>
<evidence type="ECO:0000313" key="1">
    <source>
        <dbReference type="Araport" id="AT4G00925"/>
    </source>
</evidence>
<dbReference type="TAIR" id="AT4G00925"/>
<proteinExistence type="predicted"/>
<dbReference type="RefSeq" id="NP_001329647.1">
    <property type="nucleotide sequence ID" value="NM_001340278.1"/>
</dbReference>
<evidence type="ECO:0000313" key="3">
    <source>
        <dbReference type="Proteomes" id="UP000006548"/>
    </source>
</evidence>
<evidence type="ECO:0000313" key="2">
    <source>
        <dbReference type="EMBL" id="ANM67846.1"/>
    </source>
</evidence>
<accession>A0A1P8B8C5</accession>
<dbReference type="KEGG" id="ath:AT4G00925"/>
<dbReference type="GeneID" id="28719433"/>
<reference evidence="2 3" key="1">
    <citation type="journal article" date="1999" name="Nature">
        <title>Sequence and analysis of chromosome 4 of the plant Arabidopsis thaliana.</title>
        <authorList>
            <consortium name="EU"/>
            <consortium name="CSHL and WU Arabidopsis Sequencing Project"/>
            <person name="Mayer K."/>
            <person name="Schuller C."/>
            <person name="Wambutt R."/>
            <person name="Murphy G."/>
            <person name="Volckaert G."/>
            <person name="Pohl T."/>
            <person name="Dusterhoft A."/>
            <person name="Stiekema W."/>
            <person name="Entian K.D."/>
            <person name="Terryn N."/>
            <person name="Harris B."/>
            <person name="Ansorge W."/>
            <person name="Brandt P."/>
            <person name="Grivell L."/>
            <person name="Rieger M."/>
            <person name="Weichselgartner M."/>
            <person name="de Simone V."/>
            <person name="Obermaier B."/>
            <person name="Mache R."/>
            <person name="Muller M."/>
            <person name="Kreis M."/>
            <person name="Delseny M."/>
            <person name="Puigdomenech P."/>
            <person name="Watson M."/>
            <person name="Schmidtheini T."/>
            <person name="Reichert B."/>
            <person name="Portatelle D."/>
            <person name="Perez-Alonso M."/>
            <person name="Boutry M."/>
            <person name="Bancroft I."/>
            <person name="Vos P."/>
            <person name="Hoheisel J."/>
            <person name="Zimmermann W."/>
            <person name="Wedler H."/>
            <person name="Ridley P."/>
            <person name="Langham S.A."/>
            <person name="McCullagh B."/>
            <person name="Bilham L."/>
            <person name="Robben J."/>
            <person name="Van der Schueren J."/>
            <person name="Grymonprez B."/>
            <person name="Chuang Y.J."/>
            <person name="Vandenbussche F."/>
            <person name="Braeken M."/>
            <person name="Weltjens I."/>
            <person name="Voet M."/>
            <person name="Bastiaens I."/>
            <person name="Aert R."/>
            <person name="Defoor E."/>
            <person name="Weitzenegger T."/>
            <person name="Bothe G."/>
            <person name="Ramsperger U."/>
            <person name="Hilbert H."/>
            <person name="Braun M."/>
            <person name="Holzer E."/>
            <person name="Brandt A."/>
            <person name="Peters S."/>
            <person name="van Staveren M."/>
            <person name="Dirske W."/>
            <person name="Mooijman P."/>
            <person name="Klein Lankhorst R."/>
            <person name="Rose M."/>
            <person name="Hauf J."/>
            <person name="Kotter P."/>
            <person name="Berneiser S."/>
            <person name="Hempel S."/>
            <person name="Feldpausch M."/>
            <person name="Lamberth S."/>
            <person name="Van den Daele H."/>
            <person name="De Keyser A."/>
            <person name="Buysshaert C."/>
            <person name="Gielen J."/>
            <person name="Villarroel R."/>
            <person name="De Clercq R."/>
            <person name="Van Montagu M."/>
            <person name="Rogers J."/>
            <person name="Cronin A."/>
            <person name="Quail M."/>
            <person name="Bray-Allen S."/>
            <person name="Clark L."/>
            <person name="Doggett J."/>
            <person name="Hall S."/>
            <person name="Kay M."/>
            <person name="Lennard N."/>
            <person name="McLay K."/>
            <person name="Mayes R."/>
            <person name="Pettett A."/>
            <person name="Rajandream M.A."/>
            <person name="Lyne M."/>
            <person name="Benes V."/>
            <person name="Rechmann S."/>
            <person name="Borkova D."/>
            <person name="Blocker H."/>
            <person name="Scharfe M."/>
            <person name="Grimm M."/>
            <person name="Lohnert T.H."/>
            <person name="Dose S."/>
            <person name="de Haan M."/>
            <person name="Maarse A."/>
            <person name="Schafer M."/>
            <person name="Muller-Auer S."/>
            <person name="Gabel C."/>
            <person name="Fuchs M."/>
            <person name="Fartmann B."/>
            <person name="Granderath K."/>
            <person name="Dauner D."/>
            <person name="Herzl A."/>
            <person name="Neumann S."/>
            <person name="Argiriou A."/>
            <person name="Vitale D."/>
            <person name="Liguori R."/>
            <person name="Piravandi E."/>
            <person name="Massenet O."/>
            <person name="Quigley F."/>
            <person name="Clabauld G."/>
            <person name="Mundlein A."/>
            <person name="Felber R."/>
            <person name="Schnabl S."/>
            <person name="Hiller R."/>
            <person name="Schmidt W."/>
            <person name="Lecharny A."/>
            <person name="Aubourg S."/>
            <person name="Chefdor F."/>
            <person name="Cooke R."/>
            <person name="Berger C."/>
            <person name="Montfort A."/>
            <person name="Casacuberta E."/>
            <person name="Gibbons T."/>
            <person name="Weber N."/>
            <person name="Vandenbol M."/>
            <person name="Bargues M."/>
            <person name="Terol J."/>
            <person name="Torres A."/>
            <person name="Perez-Perez A."/>
            <person name="Purnelle B."/>
            <person name="Bent E."/>
            <person name="Johnson S."/>
            <person name="Tacon D."/>
            <person name="Jesse T."/>
            <person name="Heijnen L."/>
            <person name="Schwarz S."/>
            <person name="Scholler P."/>
            <person name="Heber S."/>
            <person name="Francs P."/>
            <person name="Bielke C."/>
            <person name="Frishman D."/>
            <person name="Haase D."/>
            <person name="Lemcke K."/>
            <person name="Mewes H.W."/>
            <person name="Stocker S."/>
            <person name="Zaccaria P."/>
            <person name="Bevan M."/>
            <person name="Wilson R.K."/>
            <person name="de la Bastide M."/>
            <person name="Habermann K."/>
            <person name="Parnell L."/>
            <person name="Dedhia N."/>
            <person name="Gnoj L."/>
            <person name="Schutz K."/>
            <person name="Huang E."/>
            <person name="Spiegel L."/>
            <person name="Sehkon M."/>
            <person name="Murray J."/>
            <person name="Sheet P."/>
            <person name="Cordes M."/>
            <person name="Abu-Threideh J."/>
            <person name="Stoneking T."/>
            <person name="Kalicki J."/>
            <person name="Graves T."/>
            <person name="Harmon G."/>
            <person name="Edwards J."/>
            <person name="Latreille P."/>
            <person name="Courtney L."/>
            <person name="Cloud J."/>
            <person name="Abbott A."/>
            <person name="Scott K."/>
            <person name="Johnson D."/>
            <person name="Minx P."/>
            <person name="Bentley D."/>
            <person name="Fulton B."/>
            <person name="Miller N."/>
            <person name="Greco T."/>
            <person name="Kemp K."/>
            <person name="Kramer J."/>
            <person name="Fulton L."/>
            <person name="Mardis E."/>
            <person name="Dante M."/>
            <person name="Pepin K."/>
            <person name="Hillier L."/>
            <person name="Nelson J."/>
            <person name="Spieth J."/>
            <person name="Ryan E."/>
            <person name="Andrews S."/>
            <person name="Geisel C."/>
            <person name="Layman D."/>
            <person name="Du H."/>
            <person name="Ali J."/>
            <person name="Berghoff A."/>
            <person name="Jones K."/>
            <person name="Drone K."/>
            <person name="Cotton M."/>
            <person name="Joshu C."/>
            <person name="Antonoiu B."/>
            <person name="Zidanic M."/>
            <person name="Strong C."/>
            <person name="Sun H."/>
            <person name="Lamar B."/>
            <person name="Yordan C."/>
            <person name="Ma P."/>
            <person name="Zhong J."/>
            <person name="Preston R."/>
            <person name="Vil D."/>
            <person name="Shekher M."/>
            <person name="Matero A."/>
            <person name="Shah R."/>
            <person name="Swaby I.K."/>
            <person name="O'Shaughnessy A."/>
            <person name="Rodriguez M."/>
            <person name="Hoffmann J."/>
            <person name="Till S."/>
            <person name="Granat S."/>
            <person name="Shohdy N."/>
            <person name="Hasegawa A."/>
            <person name="Hameed A."/>
            <person name="Lodhi M."/>
            <person name="Johnson A."/>
            <person name="Chen E."/>
            <person name="Marra M."/>
            <person name="Martienssen R."/>
            <person name="McCombie W.R."/>
        </authorList>
    </citation>
    <scope>NUCLEOTIDE SEQUENCE [LARGE SCALE GENOMIC DNA]</scope>
    <source>
        <strain evidence="3">cv. Columbia</strain>
    </source>
</reference>